<dbReference type="eggNOG" id="ENOG502ZCQF">
    <property type="taxonomic scope" value="Bacteria"/>
</dbReference>
<dbReference type="KEGG" id="cyn:Cyan7425_1461"/>
<reference evidence="1" key="1">
    <citation type="submission" date="2009-01" db="EMBL/GenBank/DDBJ databases">
        <title>Complete sequence of chromosome Cyanothece sp. PCC 7425.</title>
        <authorList>
            <consortium name="US DOE Joint Genome Institute"/>
            <person name="Lucas S."/>
            <person name="Copeland A."/>
            <person name="Lapidus A."/>
            <person name="Glavina del Rio T."/>
            <person name="Dalin E."/>
            <person name="Tice H."/>
            <person name="Bruce D."/>
            <person name="Goodwin L."/>
            <person name="Pitluck S."/>
            <person name="Sims D."/>
            <person name="Meineke L."/>
            <person name="Brettin T."/>
            <person name="Detter J.C."/>
            <person name="Han C."/>
            <person name="Larimer F."/>
            <person name="Land M."/>
            <person name="Hauser L."/>
            <person name="Kyrpides N."/>
            <person name="Ovchinnikova G."/>
            <person name="Liberton M."/>
            <person name="Stoeckel J."/>
            <person name="Banerjee A."/>
            <person name="Singh A."/>
            <person name="Page L."/>
            <person name="Sato H."/>
            <person name="Zhao L."/>
            <person name="Sherman L."/>
            <person name="Pakrasi H."/>
            <person name="Richardson P."/>
        </authorList>
    </citation>
    <scope>NUCLEOTIDE SEQUENCE</scope>
    <source>
        <strain evidence="1">PCC 7425</strain>
    </source>
</reference>
<sequence length="58" mass="6613">MMIQRLVERVLETQVLTSALESQINKLLWKRECDSEDIEALNQLMSAIADGKVTTPDH</sequence>
<gene>
    <name evidence="1" type="ordered locus">Cyan7425_1461</name>
</gene>
<accession>B8HPH1</accession>
<dbReference type="AlphaFoldDB" id="B8HPH1"/>
<dbReference type="EMBL" id="CP001344">
    <property type="protein sequence ID" value="ACL43832.1"/>
    <property type="molecule type" value="Genomic_DNA"/>
</dbReference>
<protein>
    <submittedName>
        <fullName evidence="1">Uncharacterized protein</fullName>
    </submittedName>
</protein>
<name>B8HPH1_CYAP4</name>
<evidence type="ECO:0000313" key="1">
    <source>
        <dbReference type="EMBL" id="ACL43832.1"/>
    </source>
</evidence>
<proteinExistence type="predicted"/>
<dbReference type="HOGENOM" id="CLU_190035_0_0_3"/>
<organism evidence="1">
    <name type="scientific">Cyanothece sp. (strain PCC 7425 / ATCC 29141)</name>
    <dbReference type="NCBI Taxonomy" id="395961"/>
    <lineage>
        <taxon>Bacteria</taxon>
        <taxon>Bacillati</taxon>
        <taxon>Cyanobacteriota</taxon>
        <taxon>Cyanophyceae</taxon>
        <taxon>Gomontiellales</taxon>
        <taxon>Cyanothecaceae</taxon>
        <taxon>Cyanothece</taxon>
    </lineage>
</organism>